<dbReference type="RefSeq" id="XP_043009163.1">
    <property type="nucleotide sequence ID" value="XM_043153878.1"/>
</dbReference>
<feature type="region of interest" description="Disordered" evidence="1">
    <location>
        <begin position="39"/>
        <end position="104"/>
    </location>
</feature>
<feature type="compositionally biased region" description="Low complexity" evidence="1">
    <location>
        <begin position="62"/>
        <end position="90"/>
    </location>
</feature>
<accession>A0A9P7S054</accession>
<dbReference type="OrthoDB" id="3236040at2759"/>
<evidence type="ECO:0000313" key="3">
    <source>
        <dbReference type="Proteomes" id="UP001049176"/>
    </source>
</evidence>
<dbReference type="AlphaFoldDB" id="A0A9P7S054"/>
<dbReference type="EMBL" id="CM032185">
    <property type="protein sequence ID" value="KAG7092693.1"/>
    <property type="molecule type" value="Genomic_DNA"/>
</dbReference>
<protein>
    <submittedName>
        <fullName evidence="2">Uncharacterized protein</fullName>
    </submittedName>
</protein>
<evidence type="ECO:0000313" key="2">
    <source>
        <dbReference type="EMBL" id="KAG7092693.1"/>
    </source>
</evidence>
<sequence>MPGYRRTRVRSKIVTITQLHPIKSKSSSRLLTAPSCPPSLALGSESSSCRSQAGIEGVTNMPSLRRSMSSPSVRSSPYPSLSSGNVSSVRTGGNGHRRSSGSDIASRRVLADIEWWRVTVGQRDLDAEQELEDNNHTQDQVDPAVVQLGEGQVERTVTGLASSTALQFMSLSSEGFSISPIDEYGVLAIPPQTPPRRHSREGSASSLASTPEVFEGPIESLRLGIEDMGLNHPHSGQLSPTPTWSAGGTFDAPPSGRPRSQADLLTILHVDDLEDYADFTISPLSSLTPTMFN</sequence>
<evidence type="ECO:0000256" key="1">
    <source>
        <dbReference type="SAM" id="MobiDB-lite"/>
    </source>
</evidence>
<dbReference type="GeneID" id="66078100"/>
<dbReference type="Proteomes" id="UP001049176">
    <property type="component" value="Chromosome 5"/>
</dbReference>
<dbReference type="KEGG" id="more:E1B28_009024"/>
<feature type="region of interest" description="Disordered" evidence="1">
    <location>
        <begin position="189"/>
        <end position="211"/>
    </location>
</feature>
<keyword evidence="3" id="KW-1185">Reference proteome</keyword>
<reference evidence="2" key="1">
    <citation type="journal article" date="2021" name="Genome Biol. Evol.">
        <title>The assembled and annotated genome of the fairy-ring fungus Marasmius oreades.</title>
        <authorList>
            <person name="Hiltunen M."/>
            <person name="Ament-Velasquez S.L."/>
            <person name="Johannesson H."/>
        </authorList>
    </citation>
    <scope>NUCLEOTIDE SEQUENCE</scope>
    <source>
        <strain evidence="2">03SP1</strain>
    </source>
</reference>
<proteinExistence type="predicted"/>
<feature type="compositionally biased region" description="Polar residues" evidence="1">
    <location>
        <begin position="234"/>
        <end position="246"/>
    </location>
</feature>
<feature type="region of interest" description="Disordered" evidence="1">
    <location>
        <begin position="233"/>
        <end position="258"/>
    </location>
</feature>
<name>A0A9P7S054_9AGAR</name>
<organism evidence="2 3">
    <name type="scientific">Marasmius oreades</name>
    <name type="common">fairy-ring Marasmius</name>
    <dbReference type="NCBI Taxonomy" id="181124"/>
    <lineage>
        <taxon>Eukaryota</taxon>
        <taxon>Fungi</taxon>
        <taxon>Dikarya</taxon>
        <taxon>Basidiomycota</taxon>
        <taxon>Agaricomycotina</taxon>
        <taxon>Agaricomycetes</taxon>
        <taxon>Agaricomycetidae</taxon>
        <taxon>Agaricales</taxon>
        <taxon>Marasmiineae</taxon>
        <taxon>Marasmiaceae</taxon>
        <taxon>Marasmius</taxon>
    </lineage>
</organism>
<gene>
    <name evidence="2" type="ORF">E1B28_009024</name>
</gene>
<comment type="caution">
    <text evidence="2">The sequence shown here is derived from an EMBL/GenBank/DDBJ whole genome shotgun (WGS) entry which is preliminary data.</text>
</comment>